<proteinExistence type="inferred from homology"/>
<keyword evidence="11" id="KW-1185">Reference proteome</keyword>
<evidence type="ECO:0000256" key="4">
    <source>
        <dbReference type="ARBA" id="ARBA00005708"/>
    </source>
</evidence>
<organism evidence="10 11">
    <name type="scientific">Actinobacillus delphinicola</name>
    <dbReference type="NCBI Taxonomy" id="51161"/>
    <lineage>
        <taxon>Bacteria</taxon>
        <taxon>Pseudomonadati</taxon>
        <taxon>Pseudomonadota</taxon>
        <taxon>Gammaproteobacteria</taxon>
        <taxon>Pasteurellales</taxon>
        <taxon>Pasteurellaceae</taxon>
        <taxon>Actinobacillus</taxon>
    </lineage>
</organism>
<dbReference type="GO" id="GO:0016853">
    <property type="term" value="F:isomerase activity"/>
    <property type="evidence" value="ECO:0007669"/>
    <property type="project" value="UniProtKB-KW"/>
</dbReference>
<dbReference type="UniPathway" id="UPA00077">
    <property type="reaction ID" value="UER00154"/>
</dbReference>
<dbReference type="Gene3D" id="3.30.1130.10">
    <property type="match status" value="1"/>
</dbReference>
<evidence type="ECO:0000313" key="10">
    <source>
        <dbReference type="EMBL" id="VEJ09626.1"/>
    </source>
</evidence>
<evidence type="ECO:0000256" key="1">
    <source>
        <dbReference type="ARBA" id="ARBA00000693"/>
    </source>
</evidence>
<dbReference type="EC" id="4.1.2.25" evidence="8"/>
<comment type="function">
    <text evidence="8">Catalyzes the conversion of 7,8-dihydroneopterin to 6-hydroxymethyl-7,8-dihydropterin.</text>
</comment>
<dbReference type="SUPFAM" id="SSF55620">
    <property type="entry name" value="Tetrahydrobiopterin biosynthesis enzymes-like"/>
    <property type="match status" value="1"/>
</dbReference>
<evidence type="ECO:0000259" key="9">
    <source>
        <dbReference type="SMART" id="SM00905"/>
    </source>
</evidence>
<comment type="pathway">
    <text evidence="3 8">Cofactor biosynthesis; tetrahydrofolate biosynthesis; 2-amino-4-hydroxy-6-hydroxymethyl-7,8-dihydropteridine diphosphate from 7,8-dihydroneopterin triphosphate: step 3/4.</text>
</comment>
<sequence length="121" mass="13969">MDHIFITGLTTTAQIGVYDWEQQIRQKIIFDLEMAWDCHKAATTDDVQFCLNYAEVSQAIITFCQEHAFYLVEKLAHETAMMLLQRFNIPWLKLTLHKPNAIPDAQSVGITIERTHPNFSS</sequence>
<evidence type="ECO:0000256" key="7">
    <source>
        <dbReference type="ARBA" id="ARBA00023239"/>
    </source>
</evidence>
<dbReference type="InterPro" id="IPR006157">
    <property type="entry name" value="FolB_dom"/>
</dbReference>
<keyword evidence="5 8" id="KW-0289">Folate biosynthesis</keyword>
<protein>
    <recommendedName>
        <fullName evidence="8">7,8-dihydroneopterin aldolase</fullName>
        <ecNumber evidence="8">4.1.2.25</ecNumber>
    </recommendedName>
</protein>
<dbReference type="PANTHER" id="PTHR42844">
    <property type="entry name" value="DIHYDRONEOPTERIN ALDOLASE 1-RELATED"/>
    <property type="match status" value="1"/>
</dbReference>
<comment type="catalytic activity">
    <reaction evidence="2 8">
        <text>7,8-dihydroneopterin = 6-hydroxymethyl-7,8-dihydropterin + glycolaldehyde</text>
        <dbReference type="Rhea" id="RHEA:10540"/>
        <dbReference type="ChEBI" id="CHEBI:17001"/>
        <dbReference type="ChEBI" id="CHEBI:17071"/>
        <dbReference type="ChEBI" id="CHEBI:44841"/>
        <dbReference type="EC" id="4.1.2.25"/>
    </reaction>
</comment>
<evidence type="ECO:0000313" key="11">
    <source>
        <dbReference type="Proteomes" id="UP000279799"/>
    </source>
</evidence>
<dbReference type="GO" id="GO:0046656">
    <property type="term" value="P:folic acid biosynthetic process"/>
    <property type="evidence" value="ECO:0007669"/>
    <property type="project" value="UniProtKB-UniRule"/>
</dbReference>
<evidence type="ECO:0000256" key="2">
    <source>
        <dbReference type="ARBA" id="ARBA00001353"/>
    </source>
</evidence>
<comment type="catalytic activity">
    <reaction evidence="1">
        <text>7,8-dihydroneopterin = 7,8-dihydromonapterin</text>
        <dbReference type="Rhea" id="RHEA:45328"/>
        <dbReference type="ChEBI" id="CHEBI:17001"/>
        <dbReference type="ChEBI" id="CHEBI:71175"/>
        <dbReference type="EC" id="5.1.99.8"/>
    </reaction>
</comment>
<dbReference type="NCBIfam" id="TIGR00526">
    <property type="entry name" value="folB_dom"/>
    <property type="match status" value="1"/>
</dbReference>
<evidence type="ECO:0000256" key="6">
    <source>
        <dbReference type="ARBA" id="ARBA00023235"/>
    </source>
</evidence>
<dbReference type="InterPro" id="IPR043133">
    <property type="entry name" value="GTP-CH-I_C/QueF"/>
</dbReference>
<gene>
    <name evidence="10" type="primary">folB</name>
    <name evidence="10" type="ORF">NCTC12871_01098</name>
</gene>
<evidence type="ECO:0000256" key="3">
    <source>
        <dbReference type="ARBA" id="ARBA00005013"/>
    </source>
</evidence>
<dbReference type="CDD" id="cd00534">
    <property type="entry name" value="DHNA_DHNTPE"/>
    <property type="match status" value="1"/>
</dbReference>
<dbReference type="GO" id="GO:0005737">
    <property type="term" value="C:cytoplasm"/>
    <property type="evidence" value="ECO:0007669"/>
    <property type="project" value="TreeGrafter"/>
</dbReference>
<dbReference type="FunFam" id="3.30.1130.10:FF:000002">
    <property type="entry name" value="7,8-dihydroneopterin aldolase"/>
    <property type="match status" value="1"/>
</dbReference>
<dbReference type="NCBIfam" id="TIGR00525">
    <property type="entry name" value="folB"/>
    <property type="match status" value="1"/>
</dbReference>
<dbReference type="RefSeq" id="WP_126599712.1">
    <property type="nucleotide sequence ID" value="NZ_LR134510.1"/>
</dbReference>
<accession>A0A448TUL5</accession>
<dbReference type="OrthoDB" id="9810587at2"/>
<evidence type="ECO:0000256" key="5">
    <source>
        <dbReference type="ARBA" id="ARBA00022909"/>
    </source>
</evidence>
<feature type="domain" description="Dihydroneopterin aldolase/epimerase" evidence="9">
    <location>
        <begin position="4"/>
        <end position="114"/>
    </location>
</feature>
<dbReference type="KEGG" id="adp:NCTC12871_01098"/>
<evidence type="ECO:0000256" key="8">
    <source>
        <dbReference type="RuleBase" id="RU362079"/>
    </source>
</evidence>
<dbReference type="Pfam" id="PF02152">
    <property type="entry name" value="FolB"/>
    <property type="match status" value="1"/>
</dbReference>
<dbReference type="SMART" id="SM00905">
    <property type="entry name" value="FolB"/>
    <property type="match status" value="1"/>
</dbReference>
<dbReference type="AlphaFoldDB" id="A0A448TUL5"/>
<reference evidence="10 11" key="1">
    <citation type="submission" date="2018-12" db="EMBL/GenBank/DDBJ databases">
        <authorList>
            <consortium name="Pathogen Informatics"/>
        </authorList>
    </citation>
    <scope>NUCLEOTIDE SEQUENCE [LARGE SCALE GENOMIC DNA]</scope>
    <source>
        <strain evidence="10 11">NCTC12871</strain>
    </source>
</reference>
<dbReference type="GO" id="GO:0004150">
    <property type="term" value="F:dihydroneopterin aldolase activity"/>
    <property type="evidence" value="ECO:0007669"/>
    <property type="project" value="UniProtKB-UniRule"/>
</dbReference>
<dbReference type="GO" id="GO:0046654">
    <property type="term" value="P:tetrahydrofolate biosynthetic process"/>
    <property type="evidence" value="ECO:0007669"/>
    <property type="project" value="UniProtKB-UniRule"/>
</dbReference>
<dbReference type="PANTHER" id="PTHR42844:SF1">
    <property type="entry name" value="DIHYDRONEOPTERIN ALDOLASE 1-RELATED"/>
    <property type="match status" value="1"/>
</dbReference>
<dbReference type="EMBL" id="LR134510">
    <property type="protein sequence ID" value="VEJ09626.1"/>
    <property type="molecule type" value="Genomic_DNA"/>
</dbReference>
<comment type="similarity">
    <text evidence="4 8">Belongs to the DHNA family.</text>
</comment>
<keyword evidence="7 8" id="KW-0456">Lyase</keyword>
<name>A0A448TUL5_9PAST</name>
<dbReference type="InterPro" id="IPR006156">
    <property type="entry name" value="Dihydroneopterin_aldolase"/>
</dbReference>
<dbReference type="Proteomes" id="UP000279799">
    <property type="component" value="Chromosome"/>
</dbReference>
<keyword evidence="6" id="KW-0413">Isomerase</keyword>